<accession>A0A1M7RXF9</accession>
<feature type="region of interest" description="Disordered" evidence="1">
    <location>
        <begin position="57"/>
        <end position="100"/>
    </location>
</feature>
<name>A0A1M7RXF9_9BACT</name>
<dbReference type="PANTHER" id="PTHR34404">
    <property type="entry name" value="REGULATORY PROTEIN, FMDB FAMILY"/>
    <property type="match status" value="1"/>
</dbReference>
<dbReference type="PANTHER" id="PTHR34404:SF2">
    <property type="entry name" value="CONSERVED SERINE RICH PROTEIN"/>
    <property type="match status" value="1"/>
</dbReference>
<dbReference type="STRING" id="1121455.SAMN02745728_00279"/>
<dbReference type="NCBIfam" id="TIGR02605">
    <property type="entry name" value="CxxC_CxxC_SSSS"/>
    <property type="match status" value="1"/>
</dbReference>
<protein>
    <submittedName>
        <fullName evidence="3">Putative regulatory protein, FmdB family</fullName>
    </submittedName>
</protein>
<dbReference type="AlphaFoldDB" id="A0A1M7RXF9"/>
<evidence type="ECO:0000256" key="1">
    <source>
        <dbReference type="SAM" id="MobiDB-lite"/>
    </source>
</evidence>
<proteinExistence type="predicted"/>
<dbReference type="EMBL" id="FRDI01000002">
    <property type="protein sequence ID" value="SHN50722.1"/>
    <property type="molecule type" value="Genomic_DNA"/>
</dbReference>
<dbReference type="Proteomes" id="UP000186469">
    <property type="component" value="Unassembled WGS sequence"/>
</dbReference>
<evidence type="ECO:0000259" key="2">
    <source>
        <dbReference type="SMART" id="SM00834"/>
    </source>
</evidence>
<dbReference type="SMART" id="SM00834">
    <property type="entry name" value="CxxC_CXXC_SSSS"/>
    <property type="match status" value="1"/>
</dbReference>
<gene>
    <name evidence="3" type="ORF">SAMN02745728_00279</name>
</gene>
<keyword evidence="4" id="KW-1185">Reference proteome</keyword>
<feature type="domain" description="Putative regulatory protein FmdB zinc ribbon" evidence="2">
    <location>
        <begin position="1"/>
        <end position="42"/>
    </location>
</feature>
<reference evidence="3 4" key="1">
    <citation type="submission" date="2016-12" db="EMBL/GenBank/DDBJ databases">
        <authorList>
            <person name="Song W.-J."/>
            <person name="Kurnit D.M."/>
        </authorList>
    </citation>
    <scope>NUCLEOTIDE SEQUENCE [LARGE SCALE GENOMIC DNA]</scope>
    <source>
        <strain evidence="3 4">DSM 11393</strain>
    </source>
</reference>
<dbReference type="OrthoDB" id="9813321at2"/>
<evidence type="ECO:0000313" key="3">
    <source>
        <dbReference type="EMBL" id="SHN50722.1"/>
    </source>
</evidence>
<feature type="compositionally biased region" description="Basic and acidic residues" evidence="1">
    <location>
        <begin position="59"/>
        <end position="71"/>
    </location>
</feature>
<dbReference type="RefSeq" id="WP_072695733.1">
    <property type="nucleotide sequence ID" value="NZ_FRDI01000002.1"/>
</dbReference>
<evidence type="ECO:0000313" key="4">
    <source>
        <dbReference type="Proteomes" id="UP000186469"/>
    </source>
</evidence>
<feature type="compositionally biased region" description="Low complexity" evidence="1">
    <location>
        <begin position="80"/>
        <end position="100"/>
    </location>
</feature>
<dbReference type="Pfam" id="PF09723">
    <property type="entry name" value="Zn_ribbon_8"/>
    <property type="match status" value="1"/>
</dbReference>
<sequence length="100" mass="10959">MPIYEYHCEDCQQLFEHWQTSHTPQETIDCPICKGKGHKIISNTSFVLKGGGWYATEYGKSKSENTKDTDSKNTAPKENTATSSTAQTPASTPSGSTPTN</sequence>
<dbReference type="InterPro" id="IPR013429">
    <property type="entry name" value="Regulatory_FmdB_Zinc_ribbon"/>
</dbReference>
<organism evidence="3 4">
    <name type="scientific">Desulfovibrio litoralis DSM 11393</name>
    <dbReference type="NCBI Taxonomy" id="1121455"/>
    <lineage>
        <taxon>Bacteria</taxon>
        <taxon>Pseudomonadati</taxon>
        <taxon>Thermodesulfobacteriota</taxon>
        <taxon>Desulfovibrionia</taxon>
        <taxon>Desulfovibrionales</taxon>
        <taxon>Desulfovibrionaceae</taxon>
        <taxon>Desulfovibrio</taxon>
    </lineage>
</organism>